<proteinExistence type="predicted"/>
<name>A0A6J4RIU0_9ACTN</name>
<reference evidence="1" key="1">
    <citation type="submission" date="2020-02" db="EMBL/GenBank/DDBJ databases">
        <authorList>
            <person name="Meier V. D."/>
        </authorList>
    </citation>
    <scope>NUCLEOTIDE SEQUENCE</scope>
    <source>
        <strain evidence="1">AVDCRST_MAG02</strain>
    </source>
</reference>
<evidence type="ECO:0000313" key="1">
    <source>
        <dbReference type="EMBL" id="CAA9470718.1"/>
    </source>
</evidence>
<sequence length="45" mass="4847">MAETAPGSRNEALILPGDAHAQAIFGTAQGERLMRAILERPRDNT</sequence>
<dbReference type="AlphaFoldDB" id="A0A6J4RIU0"/>
<protein>
    <submittedName>
        <fullName evidence="1">Uncharacterized protein</fullName>
    </submittedName>
</protein>
<dbReference type="EMBL" id="CADCVH010000105">
    <property type="protein sequence ID" value="CAA9470718.1"/>
    <property type="molecule type" value="Genomic_DNA"/>
</dbReference>
<accession>A0A6J4RIU0</accession>
<organism evidence="1">
    <name type="scientific">uncultured Rubrobacteraceae bacterium</name>
    <dbReference type="NCBI Taxonomy" id="349277"/>
    <lineage>
        <taxon>Bacteria</taxon>
        <taxon>Bacillati</taxon>
        <taxon>Actinomycetota</taxon>
        <taxon>Rubrobacteria</taxon>
        <taxon>Rubrobacterales</taxon>
        <taxon>Rubrobacteraceae</taxon>
        <taxon>environmental samples</taxon>
    </lineage>
</organism>
<gene>
    <name evidence="1" type="ORF">AVDCRST_MAG02-3695</name>
</gene>